<name>A0A392UI37_9FABA</name>
<reference evidence="1 2" key="1">
    <citation type="journal article" date="2018" name="Front. Plant Sci.">
        <title>Red Clover (Trifolium pratense) and Zigzag Clover (T. medium) - A Picture of Genomic Similarities and Differences.</title>
        <authorList>
            <person name="Dluhosova J."/>
            <person name="Istvanek J."/>
            <person name="Nedelnik J."/>
            <person name="Repkova J."/>
        </authorList>
    </citation>
    <scope>NUCLEOTIDE SEQUENCE [LARGE SCALE GENOMIC DNA]</scope>
    <source>
        <strain evidence="2">cv. 10/8</strain>
        <tissue evidence="1">Leaf</tissue>
    </source>
</reference>
<comment type="caution">
    <text evidence="1">The sequence shown here is derived from an EMBL/GenBank/DDBJ whole genome shotgun (WGS) entry which is preliminary data.</text>
</comment>
<dbReference type="Proteomes" id="UP000265520">
    <property type="component" value="Unassembled WGS sequence"/>
</dbReference>
<dbReference type="EMBL" id="LXQA010831943">
    <property type="protein sequence ID" value="MCI73132.1"/>
    <property type="molecule type" value="Genomic_DNA"/>
</dbReference>
<organism evidence="1 2">
    <name type="scientific">Trifolium medium</name>
    <dbReference type="NCBI Taxonomy" id="97028"/>
    <lineage>
        <taxon>Eukaryota</taxon>
        <taxon>Viridiplantae</taxon>
        <taxon>Streptophyta</taxon>
        <taxon>Embryophyta</taxon>
        <taxon>Tracheophyta</taxon>
        <taxon>Spermatophyta</taxon>
        <taxon>Magnoliopsida</taxon>
        <taxon>eudicotyledons</taxon>
        <taxon>Gunneridae</taxon>
        <taxon>Pentapetalae</taxon>
        <taxon>rosids</taxon>
        <taxon>fabids</taxon>
        <taxon>Fabales</taxon>
        <taxon>Fabaceae</taxon>
        <taxon>Papilionoideae</taxon>
        <taxon>50 kb inversion clade</taxon>
        <taxon>NPAAA clade</taxon>
        <taxon>Hologalegina</taxon>
        <taxon>IRL clade</taxon>
        <taxon>Trifolieae</taxon>
        <taxon>Trifolium</taxon>
    </lineage>
</organism>
<evidence type="ECO:0000313" key="2">
    <source>
        <dbReference type="Proteomes" id="UP000265520"/>
    </source>
</evidence>
<proteinExistence type="predicted"/>
<sequence>VCLPKSKPCGLPSALLGEFIGTLKPCGWKA</sequence>
<evidence type="ECO:0000313" key="1">
    <source>
        <dbReference type="EMBL" id="MCI73132.1"/>
    </source>
</evidence>
<keyword evidence="2" id="KW-1185">Reference proteome</keyword>
<dbReference type="AlphaFoldDB" id="A0A392UI37"/>
<protein>
    <submittedName>
        <fullName evidence="1">Uncharacterized protein</fullName>
    </submittedName>
</protein>
<accession>A0A392UI37</accession>
<feature type="non-terminal residue" evidence="1">
    <location>
        <position position="1"/>
    </location>
</feature>